<dbReference type="SMART" id="SM00829">
    <property type="entry name" value="PKS_ER"/>
    <property type="match status" value="1"/>
</dbReference>
<proteinExistence type="predicted"/>
<comment type="caution">
    <text evidence="3">The sequence shown here is derived from an EMBL/GenBank/DDBJ whole genome shotgun (WGS) entry which is preliminary data.</text>
</comment>
<evidence type="ECO:0000313" key="3">
    <source>
        <dbReference type="EMBL" id="MBB4631391.1"/>
    </source>
</evidence>
<dbReference type="SUPFAM" id="SSF50129">
    <property type="entry name" value="GroES-like"/>
    <property type="match status" value="2"/>
</dbReference>
<reference evidence="3 4" key="1">
    <citation type="submission" date="2020-08" db="EMBL/GenBank/DDBJ databases">
        <title>Genomic Encyclopedia of Type Strains, Phase IV (KMG-IV): sequencing the most valuable type-strain genomes for metagenomic binning, comparative biology and taxonomic classification.</title>
        <authorList>
            <person name="Goeker M."/>
        </authorList>
    </citation>
    <scope>NUCLEOTIDE SEQUENCE [LARGE SCALE GENOMIC DNA]</scope>
    <source>
        <strain evidence="3 4">DSM 17328</strain>
    </source>
</reference>
<dbReference type="Pfam" id="PF16884">
    <property type="entry name" value="ADH_N_2"/>
    <property type="match status" value="1"/>
</dbReference>
<dbReference type="PANTHER" id="PTHR43205">
    <property type="entry name" value="PROSTAGLANDIN REDUCTASE"/>
    <property type="match status" value="1"/>
</dbReference>
<keyword evidence="1" id="KW-0560">Oxidoreductase</keyword>
<dbReference type="PANTHER" id="PTHR43205:SF7">
    <property type="entry name" value="PROSTAGLANDIN REDUCTASE 1"/>
    <property type="match status" value="1"/>
</dbReference>
<dbReference type="InterPro" id="IPR011032">
    <property type="entry name" value="GroES-like_sf"/>
</dbReference>
<dbReference type="Gene3D" id="3.90.180.10">
    <property type="entry name" value="Medium-chain alcohol dehydrogenases, catalytic domain"/>
    <property type="match status" value="1"/>
</dbReference>
<dbReference type="Gene3D" id="3.40.50.720">
    <property type="entry name" value="NAD(P)-binding Rossmann-like Domain"/>
    <property type="match status" value="1"/>
</dbReference>
<keyword evidence="4" id="KW-1185">Reference proteome</keyword>
<dbReference type="FunFam" id="3.40.50.720:FF:000121">
    <property type="entry name" value="Prostaglandin reductase 2"/>
    <property type="match status" value="1"/>
</dbReference>
<sequence>MTISQQWTLASRPQGAPTAENFRLVEAEVSAPTDGQVLARTLWMSLDPYMRGRMSEGASYAAPVPVGGVMEGETVGEVIESRDSRFKPGDIVAGRSGWQSHWVLPAAELRALPKGPFPLSYHLGLLGMPGLTAYTGLMRIGQPKAGETVCVAAASGAVGSVVGQIAQRLDCRVVGIAGGKAKCDFAVNELGFDACLDHHDANLGAALKAAAPKGIDIYFENVGGKVWETVLPRLNDFARVPVCGLIAGYNAASRDELSGDILMAELMRAVLVKRLHLEGFIVSDYWAETMPKFAADMTRWQSETPFVYREDITEGLENAPEAFIGLLEGRNFGKAVVKVAD</sequence>
<dbReference type="InterPro" id="IPR036291">
    <property type="entry name" value="NAD(P)-bd_dom_sf"/>
</dbReference>
<dbReference type="InterPro" id="IPR013149">
    <property type="entry name" value="ADH-like_C"/>
</dbReference>
<evidence type="ECO:0000256" key="1">
    <source>
        <dbReference type="ARBA" id="ARBA00023002"/>
    </source>
</evidence>
<dbReference type="CDD" id="cd05288">
    <property type="entry name" value="PGDH"/>
    <property type="match status" value="1"/>
</dbReference>
<protein>
    <recommendedName>
        <fullName evidence="2">Enoyl reductase (ER) domain-containing protein</fullName>
    </recommendedName>
</protein>
<dbReference type="InterPro" id="IPR020843">
    <property type="entry name" value="ER"/>
</dbReference>
<accession>A0A7W7AZS9</accession>
<dbReference type="InterPro" id="IPR045010">
    <property type="entry name" value="MDR_fam"/>
</dbReference>
<gene>
    <name evidence="3" type="ORF">GGQ98_000999</name>
</gene>
<dbReference type="RefSeq" id="WP_184065984.1">
    <property type="nucleotide sequence ID" value="NZ_JACHNZ010000008.1"/>
</dbReference>
<dbReference type="InterPro" id="IPR041694">
    <property type="entry name" value="ADH_N_2"/>
</dbReference>
<name>A0A7W7AZS9_9SPHN</name>
<dbReference type="Pfam" id="PF00107">
    <property type="entry name" value="ADH_zinc_N"/>
    <property type="match status" value="1"/>
</dbReference>
<dbReference type="AlphaFoldDB" id="A0A7W7AZS9"/>
<dbReference type="Proteomes" id="UP000566324">
    <property type="component" value="Unassembled WGS sequence"/>
</dbReference>
<feature type="domain" description="Enoyl reductase (ER)" evidence="2">
    <location>
        <begin position="18"/>
        <end position="337"/>
    </location>
</feature>
<dbReference type="EMBL" id="JACHNZ010000008">
    <property type="protein sequence ID" value="MBB4631391.1"/>
    <property type="molecule type" value="Genomic_DNA"/>
</dbReference>
<evidence type="ECO:0000259" key="2">
    <source>
        <dbReference type="SMART" id="SM00829"/>
    </source>
</evidence>
<organism evidence="3 4">
    <name type="scientific">Sphingosinicella soli</name>
    <dbReference type="NCBI Taxonomy" id="333708"/>
    <lineage>
        <taxon>Bacteria</taxon>
        <taxon>Pseudomonadati</taxon>
        <taxon>Pseudomonadota</taxon>
        <taxon>Alphaproteobacteria</taxon>
        <taxon>Sphingomonadales</taxon>
        <taxon>Sphingosinicellaceae</taxon>
        <taxon>Sphingosinicella</taxon>
    </lineage>
</organism>
<dbReference type="GO" id="GO:0016628">
    <property type="term" value="F:oxidoreductase activity, acting on the CH-CH group of donors, NAD or NADP as acceptor"/>
    <property type="evidence" value="ECO:0007669"/>
    <property type="project" value="InterPro"/>
</dbReference>
<dbReference type="SUPFAM" id="SSF51735">
    <property type="entry name" value="NAD(P)-binding Rossmann-fold domains"/>
    <property type="match status" value="1"/>
</dbReference>
<evidence type="ECO:0000313" key="4">
    <source>
        <dbReference type="Proteomes" id="UP000566324"/>
    </source>
</evidence>